<name>A0ABV2J6R4_9FIRM</name>
<dbReference type="EMBL" id="JBEPMA010000001">
    <property type="protein sequence ID" value="MET3616462.1"/>
    <property type="molecule type" value="Genomic_DNA"/>
</dbReference>
<dbReference type="RefSeq" id="WP_354366472.1">
    <property type="nucleotide sequence ID" value="NZ_JBEPMA010000001.1"/>
</dbReference>
<reference evidence="1 2" key="1">
    <citation type="submission" date="2024-06" db="EMBL/GenBank/DDBJ databases">
        <title>Genomic Encyclopedia of Type Strains, Phase IV (KMG-IV): sequencing the most valuable type-strain genomes for metagenomic binning, comparative biology and taxonomic classification.</title>
        <authorList>
            <person name="Goeker M."/>
        </authorList>
    </citation>
    <scope>NUCLEOTIDE SEQUENCE [LARGE SCALE GENOMIC DNA]</scope>
    <source>
        <strain evidence="1 2">DSM 21460</strain>
    </source>
</reference>
<dbReference type="Gene3D" id="3.30.700.10">
    <property type="entry name" value="Glycoprotein, Type 4 Pilin"/>
    <property type="match status" value="1"/>
</dbReference>
<dbReference type="Proteomes" id="UP001549162">
    <property type="component" value="Unassembled WGS sequence"/>
</dbReference>
<comment type="caution">
    <text evidence="1">The sequence shown here is derived from an EMBL/GenBank/DDBJ whole genome shotgun (WGS) entry which is preliminary data.</text>
</comment>
<accession>A0ABV2J6R4</accession>
<protein>
    <submittedName>
        <fullName evidence="1">Type II secretory pathway pseudopilin PulG</fullName>
    </submittedName>
</protein>
<gene>
    <name evidence="1" type="ORF">ABID14_000082</name>
</gene>
<evidence type="ECO:0000313" key="2">
    <source>
        <dbReference type="Proteomes" id="UP001549162"/>
    </source>
</evidence>
<organism evidence="1 2">
    <name type="scientific">Peptoniphilus olsenii</name>
    <dbReference type="NCBI Taxonomy" id="411570"/>
    <lineage>
        <taxon>Bacteria</taxon>
        <taxon>Bacillati</taxon>
        <taxon>Bacillota</taxon>
        <taxon>Tissierellia</taxon>
        <taxon>Tissierellales</taxon>
        <taxon>Peptoniphilaceae</taxon>
        <taxon>Peptoniphilus</taxon>
    </lineage>
</organism>
<proteinExistence type="predicted"/>
<evidence type="ECO:0000313" key="1">
    <source>
        <dbReference type="EMBL" id="MET3616462.1"/>
    </source>
</evidence>
<keyword evidence="2" id="KW-1185">Reference proteome</keyword>
<sequence>MIDVLMSLCVVGILASIILPNLTTLLHNNKANTTTNNLIDYVTSNLENVISNNYHNGTLDLNIENSEFYDIKLYNTKVGRLNKVIIQGKDKNYDKEVQFEIYLWDEGLFSN</sequence>